<evidence type="ECO:0000256" key="1">
    <source>
        <dbReference type="SAM" id="MobiDB-lite"/>
    </source>
</evidence>
<feature type="region of interest" description="Disordered" evidence="1">
    <location>
        <begin position="1"/>
        <end position="95"/>
    </location>
</feature>
<gene>
    <name evidence="2" type="ORF">A1Q2_02467</name>
</gene>
<comment type="caution">
    <text evidence="2">The sequence shown here is derived from an EMBL/GenBank/DDBJ whole genome shotgun (WGS) entry which is preliminary data.</text>
</comment>
<accession>K1VRN8</accession>
<dbReference type="InParanoid" id="K1VRN8"/>
<feature type="compositionally biased region" description="Basic and acidic residues" evidence="1">
    <location>
        <begin position="68"/>
        <end position="77"/>
    </location>
</feature>
<name>K1VRN8_TRIAC</name>
<dbReference type="AlphaFoldDB" id="K1VRN8"/>
<sequence>MLHAGCGACGATRPRDRAKGRRSPAGQASAQSPVHRVAAWPYGMCTQGAGRKSDPETVDPEAWTLTRRPPEDPKDPENLEQSTGEPLHALHKQSRNRNLWEAVTLAPEK</sequence>
<protein>
    <submittedName>
        <fullName evidence="2">Uncharacterized protein</fullName>
    </submittedName>
</protein>
<reference evidence="2 3" key="1">
    <citation type="journal article" date="2012" name="Eukaryot. Cell">
        <title>Genome sequence of the Trichosporon asahii environmental strain CBS 8904.</title>
        <authorList>
            <person name="Yang R.Y."/>
            <person name="Li H.T."/>
            <person name="Zhu H."/>
            <person name="Zhou G.P."/>
            <person name="Wang M."/>
            <person name="Wang L."/>
        </authorList>
    </citation>
    <scope>NUCLEOTIDE SEQUENCE [LARGE SCALE GENOMIC DNA]</scope>
    <source>
        <strain evidence="2 3">CBS 8904</strain>
    </source>
</reference>
<evidence type="ECO:0000313" key="3">
    <source>
        <dbReference type="Proteomes" id="UP000006757"/>
    </source>
</evidence>
<dbReference type="Proteomes" id="UP000006757">
    <property type="component" value="Unassembled WGS sequence"/>
</dbReference>
<organism evidence="2 3">
    <name type="scientific">Trichosporon asahii var. asahii (strain CBS 8904)</name>
    <name type="common">Yeast</name>
    <dbReference type="NCBI Taxonomy" id="1220162"/>
    <lineage>
        <taxon>Eukaryota</taxon>
        <taxon>Fungi</taxon>
        <taxon>Dikarya</taxon>
        <taxon>Basidiomycota</taxon>
        <taxon>Agaricomycotina</taxon>
        <taxon>Tremellomycetes</taxon>
        <taxon>Trichosporonales</taxon>
        <taxon>Trichosporonaceae</taxon>
        <taxon>Trichosporon</taxon>
    </lineage>
</organism>
<proteinExistence type="predicted"/>
<evidence type="ECO:0000313" key="2">
    <source>
        <dbReference type="EMBL" id="EKD03246.1"/>
    </source>
</evidence>
<keyword evidence="3" id="KW-1185">Reference proteome</keyword>
<dbReference type="HOGENOM" id="CLU_2185777_0_0_1"/>
<dbReference type="EMBL" id="AMBO01000261">
    <property type="protein sequence ID" value="EKD03246.1"/>
    <property type="molecule type" value="Genomic_DNA"/>
</dbReference>